<evidence type="ECO:0000313" key="11">
    <source>
        <dbReference type="Proteomes" id="UP001491310"/>
    </source>
</evidence>
<evidence type="ECO:0008006" key="12">
    <source>
        <dbReference type="Google" id="ProtNLM"/>
    </source>
</evidence>
<evidence type="ECO:0000256" key="3">
    <source>
        <dbReference type="ARBA" id="ARBA00022692"/>
    </source>
</evidence>
<comment type="caution">
    <text evidence="10">The sequence shown here is derived from an EMBL/GenBank/DDBJ whole genome shotgun (WGS) entry which is preliminary data.</text>
</comment>
<keyword evidence="5 9" id="KW-1133">Transmembrane helix</keyword>
<proteinExistence type="predicted"/>
<dbReference type="PANTHER" id="PTHR33162">
    <property type="entry name" value="SEC-INDEPENDENT PROTEIN TRANSLOCASE PROTEIN TATA, CHLOROPLASTIC"/>
    <property type="match status" value="1"/>
</dbReference>
<gene>
    <name evidence="10" type="ORF">WJX75_006515</name>
</gene>
<evidence type="ECO:0000313" key="10">
    <source>
        <dbReference type="EMBL" id="KAK9909710.1"/>
    </source>
</evidence>
<evidence type="ECO:0000256" key="8">
    <source>
        <dbReference type="SAM" id="MobiDB-lite"/>
    </source>
</evidence>
<dbReference type="EMBL" id="JALJOT010000006">
    <property type="protein sequence ID" value="KAK9909710.1"/>
    <property type="molecule type" value="Genomic_DNA"/>
</dbReference>
<keyword evidence="6" id="KW-0811">Translocation</keyword>
<keyword evidence="3 9" id="KW-0812">Transmembrane</keyword>
<accession>A0ABR2YRJ2</accession>
<keyword evidence="7 9" id="KW-0472">Membrane</keyword>
<feature type="compositionally biased region" description="Basic and acidic residues" evidence="8">
    <location>
        <begin position="147"/>
        <end position="160"/>
    </location>
</feature>
<comment type="subcellular location">
    <subcellularLocation>
        <location evidence="1">Membrane</location>
        <topology evidence="1">Single-pass membrane protein</topology>
    </subcellularLocation>
</comment>
<organism evidence="10 11">
    <name type="scientific">Coccomyxa subellipsoidea</name>
    <dbReference type="NCBI Taxonomy" id="248742"/>
    <lineage>
        <taxon>Eukaryota</taxon>
        <taxon>Viridiplantae</taxon>
        <taxon>Chlorophyta</taxon>
        <taxon>core chlorophytes</taxon>
        <taxon>Trebouxiophyceae</taxon>
        <taxon>Trebouxiophyceae incertae sedis</taxon>
        <taxon>Coccomyxaceae</taxon>
        <taxon>Coccomyxa</taxon>
    </lineage>
</organism>
<reference evidence="10 11" key="1">
    <citation type="journal article" date="2024" name="Nat. Commun.">
        <title>Phylogenomics reveals the evolutionary origins of lichenization in chlorophyte algae.</title>
        <authorList>
            <person name="Puginier C."/>
            <person name="Libourel C."/>
            <person name="Otte J."/>
            <person name="Skaloud P."/>
            <person name="Haon M."/>
            <person name="Grisel S."/>
            <person name="Petersen M."/>
            <person name="Berrin J.G."/>
            <person name="Delaux P.M."/>
            <person name="Dal Grande F."/>
            <person name="Keller J."/>
        </authorList>
    </citation>
    <scope>NUCLEOTIDE SEQUENCE [LARGE SCALE GENOMIC DNA]</scope>
    <source>
        <strain evidence="10 11">SAG 216-7</strain>
    </source>
</reference>
<evidence type="ECO:0000256" key="7">
    <source>
        <dbReference type="ARBA" id="ARBA00023136"/>
    </source>
</evidence>
<feature type="region of interest" description="Disordered" evidence="8">
    <location>
        <begin position="85"/>
        <end position="170"/>
    </location>
</feature>
<keyword evidence="11" id="KW-1185">Reference proteome</keyword>
<evidence type="ECO:0000256" key="1">
    <source>
        <dbReference type="ARBA" id="ARBA00004167"/>
    </source>
</evidence>
<evidence type="ECO:0000256" key="9">
    <source>
        <dbReference type="SAM" id="Phobius"/>
    </source>
</evidence>
<dbReference type="Pfam" id="PF02416">
    <property type="entry name" value="TatA_B_E"/>
    <property type="match status" value="1"/>
</dbReference>
<feature type="transmembrane region" description="Helical" evidence="9">
    <location>
        <begin position="12"/>
        <end position="33"/>
    </location>
</feature>
<dbReference type="Gene3D" id="1.20.5.3310">
    <property type="match status" value="1"/>
</dbReference>
<dbReference type="PRINTS" id="PR01506">
    <property type="entry name" value="TATBPROTEIN"/>
</dbReference>
<sequence>MEQPGPGQVTTTAFLGVGAPEAVLVGVVALIVFGPKGLAEAVKGLGSTLKAFQPTIREIVSVSSDLKNSLEEQIGLDDIRSELRNSVTPEPRPVPPAQQAEKASSEERPSSTTAGELAAEMDADLDRKRAVASAAAWGGQPPVQPVAKEETSHYDGDSDKAPASSAKPALNNLSMAELEAELARRKAAEKPAGTQ</sequence>
<protein>
    <recommendedName>
        <fullName evidence="12">Sec-independent protein translocase protein TatA</fullName>
    </recommendedName>
</protein>
<name>A0ABR2YRJ2_9CHLO</name>
<evidence type="ECO:0000256" key="5">
    <source>
        <dbReference type="ARBA" id="ARBA00022989"/>
    </source>
</evidence>
<evidence type="ECO:0000256" key="4">
    <source>
        <dbReference type="ARBA" id="ARBA00022927"/>
    </source>
</evidence>
<evidence type="ECO:0000256" key="2">
    <source>
        <dbReference type="ARBA" id="ARBA00022448"/>
    </source>
</evidence>
<keyword evidence="2" id="KW-0813">Transport</keyword>
<keyword evidence="4" id="KW-0653">Protein transport</keyword>
<dbReference type="Proteomes" id="UP001491310">
    <property type="component" value="Unassembled WGS sequence"/>
</dbReference>
<evidence type="ECO:0000256" key="6">
    <source>
        <dbReference type="ARBA" id="ARBA00023010"/>
    </source>
</evidence>
<dbReference type="PANTHER" id="PTHR33162:SF3">
    <property type="entry name" value="SEC-INDEPENDENT PROTEIN TRANSLOCASE PROTEIN TATB, CHLOROPLASTIC"/>
    <property type="match status" value="1"/>
</dbReference>
<dbReference type="InterPro" id="IPR003369">
    <property type="entry name" value="TatA/B/E"/>
</dbReference>